<organism evidence="1 2">
    <name type="scientific">Araneus ventricosus</name>
    <name type="common">Orbweaver spider</name>
    <name type="synonym">Epeira ventricosa</name>
    <dbReference type="NCBI Taxonomy" id="182803"/>
    <lineage>
        <taxon>Eukaryota</taxon>
        <taxon>Metazoa</taxon>
        <taxon>Ecdysozoa</taxon>
        <taxon>Arthropoda</taxon>
        <taxon>Chelicerata</taxon>
        <taxon>Arachnida</taxon>
        <taxon>Araneae</taxon>
        <taxon>Araneomorphae</taxon>
        <taxon>Entelegynae</taxon>
        <taxon>Araneoidea</taxon>
        <taxon>Araneidae</taxon>
        <taxon>Araneus</taxon>
    </lineage>
</organism>
<gene>
    <name evidence="1" type="ORF">AVEN_227858_1</name>
</gene>
<name>A0A4Y2L645_ARAVE</name>
<accession>A0A4Y2L645</accession>
<protein>
    <submittedName>
        <fullName evidence="1">Uncharacterized protein</fullName>
    </submittedName>
</protein>
<reference evidence="1 2" key="1">
    <citation type="journal article" date="2019" name="Sci. Rep.">
        <title>Orb-weaving spider Araneus ventricosus genome elucidates the spidroin gene catalogue.</title>
        <authorList>
            <person name="Kono N."/>
            <person name="Nakamura H."/>
            <person name="Ohtoshi R."/>
            <person name="Moran D.A.P."/>
            <person name="Shinohara A."/>
            <person name="Yoshida Y."/>
            <person name="Fujiwara M."/>
            <person name="Mori M."/>
            <person name="Tomita M."/>
            <person name="Arakawa K."/>
        </authorList>
    </citation>
    <scope>NUCLEOTIDE SEQUENCE [LARGE SCALE GENOMIC DNA]</scope>
</reference>
<evidence type="ECO:0000313" key="2">
    <source>
        <dbReference type="Proteomes" id="UP000499080"/>
    </source>
</evidence>
<evidence type="ECO:0000313" key="1">
    <source>
        <dbReference type="EMBL" id="GBN09680.1"/>
    </source>
</evidence>
<comment type="caution">
    <text evidence="1">The sequence shown here is derived from an EMBL/GenBank/DDBJ whole genome shotgun (WGS) entry which is preliminary data.</text>
</comment>
<sequence length="100" mass="12072">MHPIRKWPWALPQLPKEFRFPFNKLLRMWENRKSPTLRTEMATYRSYHHKEPSPQYIVHWRKVCLSSELSKRNIDRLIKFLATDEDLIKSQTATPSHTPS</sequence>
<proteinExistence type="predicted"/>
<dbReference type="Proteomes" id="UP000499080">
    <property type="component" value="Unassembled WGS sequence"/>
</dbReference>
<keyword evidence="2" id="KW-1185">Reference proteome</keyword>
<dbReference type="EMBL" id="BGPR01005385">
    <property type="protein sequence ID" value="GBN09680.1"/>
    <property type="molecule type" value="Genomic_DNA"/>
</dbReference>
<dbReference type="AlphaFoldDB" id="A0A4Y2L645"/>